<gene>
    <name evidence="1" type="ORF">DM484_21445</name>
</gene>
<organism evidence="1 2">
    <name type="scientific">Candidatus Methylumidiphilus alinenensis</name>
    <dbReference type="NCBI Taxonomy" id="2202197"/>
    <lineage>
        <taxon>Bacteria</taxon>
        <taxon>Pseudomonadati</taxon>
        <taxon>Pseudomonadota</taxon>
        <taxon>Gammaproteobacteria</taxon>
        <taxon>Methylococcales</taxon>
        <taxon>Candidatus Methylumidiphilus</taxon>
    </lineage>
</organism>
<proteinExistence type="predicted"/>
<comment type="caution">
    <text evidence="1">The sequence shown here is derived from an EMBL/GenBank/DDBJ whole genome shotgun (WGS) entry which is preliminary data.</text>
</comment>
<dbReference type="Proteomes" id="UP000249396">
    <property type="component" value="Unassembled WGS sequence"/>
</dbReference>
<dbReference type="EMBL" id="QJPH01000431">
    <property type="protein sequence ID" value="PZN74411.1"/>
    <property type="molecule type" value="Genomic_DNA"/>
</dbReference>
<accession>A0A2W4QQF2</accession>
<dbReference type="AlphaFoldDB" id="A0A2W4QQF2"/>
<evidence type="ECO:0000313" key="1">
    <source>
        <dbReference type="EMBL" id="PZN74411.1"/>
    </source>
</evidence>
<sequence length="70" mass="7920">MVRQAHHERLNLMAVIPPHGNVAFNAPAVRYLRRWNVAGGIPTQSITTIKLRVAISQRLECKACLAKIYR</sequence>
<name>A0A2W4QQF2_9GAMM</name>
<evidence type="ECO:0000313" key="2">
    <source>
        <dbReference type="Proteomes" id="UP000249396"/>
    </source>
</evidence>
<reference evidence="1 2" key="1">
    <citation type="journal article" date="2018" name="Aquat. Microb. Ecol.">
        <title>Gammaproteobacterial methanotrophs dominate.</title>
        <authorList>
            <person name="Rissanen A.J."/>
            <person name="Saarenheimo J."/>
            <person name="Tiirola M."/>
            <person name="Peura S."/>
            <person name="Aalto S.L."/>
            <person name="Karvinen A."/>
            <person name="Nykanen H."/>
        </authorList>
    </citation>
    <scope>NUCLEOTIDE SEQUENCE [LARGE SCALE GENOMIC DNA]</scope>
    <source>
        <strain evidence="1">AMbin10</strain>
    </source>
</reference>
<protein>
    <submittedName>
        <fullName evidence="1">Uncharacterized protein</fullName>
    </submittedName>
</protein>